<proteinExistence type="predicted"/>
<keyword evidence="1" id="KW-0347">Helicase</keyword>
<reference evidence="1 2" key="1">
    <citation type="submission" date="2015-09" db="EMBL/GenBank/DDBJ databases">
        <title>Genome announcement of multiple Pseudomonas syringae strains.</title>
        <authorList>
            <person name="Thakur S."/>
            <person name="Wang P.W."/>
            <person name="Gong Y."/>
            <person name="Weir B.S."/>
            <person name="Guttman D.S."/>
        </authorList>
    </citation>
    <scope>NUCLEOTIDE SEQUENCE [LARGE SCALE GENOMIC DNA]</scope>
    <source>
        <strain evidence="1 2">ICMP2823</strain>
    </source>
</reference>
<gene>
    <name evidence="1" type="ORF">ALO81_200253</name>
</gene>
<keyword evidence="1" id="KW-0067">ATP-binding</keyword>
<dbReference type="PATRIC" id="fig|86840.3.peg.3022"/>
<keyword evidence="1" id="KW-0547">Nucleotide-binding</keyword>
<comment type="caution">
    <text evidence="1">The sequence shown here is derived from an EMBL/GenBank/DDBJ whole genome shotgun (WGS) entry which is preliminary data.</text>
</comment>
<sequence>MDFGFRRGCTHPMDRAINMRLRGISSREGLNVLSMSLYFCVFNKMSAAIFFLLNKVPMTLLMVMWLHALGLNCQSGIEWR</sequence>
<keyword evidence="1" id="KW-0378">Hydrolase</keyword>
<dbReference type="EMBL" id="LJPX01000127">
    <property type="protein sequence ID" value="KPW79195.1"/>
    <property type="molecule type" value="Genomic_DNA"/>
</dbReference>
<evidence type="ECO:0000313" key="2">
    <source>
        <dbReference type="Proteomes" id="UP000050564"/>
    </source>
</evidence>
<evidence type="ECO:0000313" key="1">
    <source>
        <dbReference type="EMBL" id="KPW79195.1"/>
    </source>
</evidence>
<dbReference type="AlphaFoldDB" id="A0A0P9R6J3"/>
<dbReference type="GO" id="GO:0004386">
    <property type="term" value="F:helicase activity"/>
    <property type="evidence" value="ECO:0007669"/>
    <property type="project" value="UniProtKB-KW"/>
</dbReference>
<protein>
    <submittedName>
        <fullName evidence="1">Putative DNA primase/helicase</fullName>
    </submittedName>
</protein>
<name>A0A0P9R6J3_PSECA</name>
<dbReference type="Proteomes" id="UP000050564">
    <property type="component" value="Unassembled WGS sequence"/>
</dbReference>
<accession>A0A0P9R6J3</accession>
<organism evidence="1 2">
    <name type="scientific">Pseudomonas cannabina</name>
    <dbReference type="NCBI Taxonomy" id="86840"/>
    <lineage>
        <taxon>Bacteria</taxon>
        <taxon>Pseudomonadati</taxon>
        <taxon>Pseudomonadota</taxon>
        <taxon>Gammaproteobacteria</taxon>
        <taxon>Pseudomonadales</taxon>
        <taxon>Pseudomonadaceae</taxon>
        <taxon>Pseudomonas</taxon>
    </lineage>
</organism>